<dbReference type="Proteomes" id="UP000515240">
    <property type="component" value="Chromosome"/>
</dbReference>
<reference evidence="1 2" key="1">
    <citation type="journal article" date="2020" name="G3 (Bethesda)">
        <title>CeMbio - The Caenorhabditis elegans Microbiome Resource.</title>
        <authorList>
            <person name="Dirksen P."/>
            <person name="Assie A."/>
            <person name="Zimmermann J."/>
            <person name="Zhang F."/>
            <person name="Tietje A.M."/>
            <person name="Marsh S.A."/>
            <person name="Felix M.A."/>
            <person name="Shapira M."/>
            <person name="Kaleta C."/>
            <person name="Schulenburg H."/>
            <person name="Samuel B."/>
        </authorList>
    </citation>
    <scope>NUCLEOTIDE SEQUENCE [LARGE SCALE GENOMIC DNA]</scope>
    <source>
        <strain evidence="1 2">BIGb0172</strain>
    </source>
</reference>
<sequence>MDLMLLVVLILGVSFVLRAKAQKQRIALLAQYLRNYDIEKLMERLVSSYMRALDEKDASRQQQIWELQTTVENSLASQFSSFADTLAKAPEPANGASFKISTQAFYFPFAHLIEKLLGSGKSFDLRTAIRVHADGIARVVANTAGRSPKERAFTLLAEMYLMQHTCHWYCKSKAVASARMQLRNQTTYEQVIQSVSPETRNAYLALLGER</sequence>
<organism evidence="1 2">
    <name type="scientific">Comamonas piscis</name>
    <dbReference type="NCBI Taxonomy" id="1562974"/>
    <lineage>
        <taxon>Bacteria</taxon>
        <taxon>Pseudomonadati</taxon>
        <taxon>Pseudomonadota</taxon>
        <taxon>Betaproteobacteria</taxon>
        <taxon>Burkholderiales</taxon>
        <taxon>Comamonadaceae</taxon>
        <taxon>Comamonas</taxon>
    </lineage>
</organism>
<protein>
    <submittedName>
        <fullName evidence="1">Uncharacterized protein</fullName>
    </submittedName>
</protein>
<keyword evidence="2" id="KW-1185">Reference proteome</keyword>
<dbReference type="EMBL" id="CP058554">
    <property type="protein sequence ID" value="QMV71823.1"/>
    <property type="molecule type" value="Genomic_DNA"/>
</dbReference>
<evidence type="ECO:0000313" key="1">
    <source>
        <dbReference type="EMBL" id="QMV71823.1"/>
    </source>
</evidence>
<gene>
    <name evidence="1" type="ORF">HS961_02655</name>
</gene>
<name>A0A7G5ECU8_9BURK</name>
<dbReference type="KEGG" id="cpis:HS961_02655"/>
<proteinExistence type="predicted"/>
<accession>A0A7G5ECU8</accession>
<evidence type="ECO:0000313" key="2">
    <source>
        <dbReference type="Proteomes" id="UP000515240"/>
    </source>
</evidence>
<dbReference type="RefSeq" id="WP_182326252.1">
    <property type="nucleotide sequence ID" value="NZ_CP058554.1"/>
</dbReference>
<dbReference type="AlphaFoldDB" id="A0A7G5ECU8"/>